<keyword evidence="1" id="KW-0812">Transmembrane</keyword>
<gene>
    <name evidence="2" type="ORF">CLM73_01425</name>
</gene>
<evidence type="ECO:0000313" key="3">
    <source>
        <dbReference type="Proteomes" id="UP000239477"/>
    </source>
</evidence>
<dbReference type="RefSeq" id="WP_105237007.1">
    <property type="nucleotide sequence ID" value="NZ_CP023270.1"/>
</dbReference>
<accession>A0A2S0I1L8</accession>
<keyword evidence="3" id="KW-1185">Reference proteome</keyword>
<reference evidence="2 3" key="1">
    <citation type="submission" date="2017-09" db="EMBL/GenBank/DDBJ databases">
        <title>Genomic, metabolic, and phenotypic characteristics of bacterial isolates from the natural microbiome of the model nematode Caenorhabditis elegans.</title>
        <authorList>
            <person name="Zimmermann J."/>
            <person name="Obeng N."/>
            <person name="Yang W."/>
            <person name="Obeng O."/>
            <person name="Kissoyan K."/>
            <person name="Pees B."/>
            <person name="Dirksen P."/>
            <person name="Hoppner M."/>
            <person name="Franke A."/>
            <person name="Rosenstiel P."/>
            <person name="Leippe M."/>
            <person name="Dierking K."/>
            <person name="Kaleta C."/>
            <person name="Schulenburg H."/>
        </authorList>
    </citation>
    <scope>NUCLEOTIDE SEQUENCE [LARGE SCALE GENOMIC DNA]</scope>
    <source>
        <strain evidence="2 3">MYb73</strain>
    </source>
</reference>
<feature type="transmembrane region" description="Helical" evidence="1">
    <location>
        <begin position="21"/>
        <end position="41"/>
    </location>
</feature>
<dbReference type="Proteomes" id="UP000239477">
    <property type="component" value="Chromosome"/>
</dbReference>
<keyword evidence="1" id="KW-0472">Membrane</keyword>
<organism evidence="2 3">
    <name type="scientific">Achromobacter spanius</name>
    <dbReference type="NCBI Taxonomy" id="217203"/>
    <lineage>
        <taxon>Bacteria</taxon>
        <taxon>Pseudomonadati</taxon>
        <taxon>Pseudomonadota</taxon>
        <taxon>Betaproteobacteria</taxon>
        <taxon>Burkholderiales</taxon>
        <taxon>Alcaligenaceae</taxon>
        <taxon>Achromobacter</taxon>
    </lineage>
</organism>
<sequence length="205" mass="21512">MTAAPRPPRHAAAPRRRQRGALAVEAALALPILLGVGMIGADMQRIHSERIRVENAAGAMALNIAAQPVLTAAGVDVLAQLAMQGHEDMQQLIILNVLESGRIAWALQRGGASDLCDAPASGGQYTGVLPQDRPDTGEGNVDNSTMSMIVVKACRDTADISIWAGMPLPDLLQTAAVFRATSRTITLDETLRAESVASGLAYAQP</sequence>
<dbReference type="AlphaFoldDB" id="A0A2S0I1L8"/>
<keyword evidence="1" id="KW-1133">Transmembrane helix</keyword>
<evidence type="ECO:0000256" key="1">
    <source>
        <dbReference type="SAM" id="Phobius"/>
    </source>
</evidence>
<protein>
    <recommendedName>
        <fullName evidence="4">Pilus assembly protein</fullName>
    </recommendedName>
</protein>
<proteinExistence type="predicted"/>
<name>A0A2S0I1L8_9BURK</name>
<evidence type="ECO:0008006" key="4">
    <source>
        <dbReference type="Google" id="ProtNLM"/>
    </source>
</evidence>
<evidence type="ECO:0000313" key="2">
    <source>
        <dbReference type="EMBL" id="AVJ25884.1"/>
    </source>
</evidence>
<dbReference type="EMBL" id="CP023270">
    <property type="protein sequence ID" value="AVJ25884.1"/>
    <property type="molecule type" value="Genomic_DNA"/>
</dbReference>
<dbReference type="OrthoDB" id="8635655at2"/>